<feature type="binding site" evidence="7">
    <location>
        <position position="168"/>
    </location>
    <ligand>
        <name>Mg(2+)</name>
        <dbReference type="ChEBI" id="CHEBI:18420"/>
    </ligand>
</feature>
<dbReference type="PANTHER" id="PTHR33254:SF4">
    <property type="entry name" value="4-HYDROXY-4-METHYL-2-OXOGLUTARATE ALDOLASE 3-RELATED"/>
    <property type="match status" value="1"/>
</dbReference>
<evidence type="ECO:0000313" key="9">
    <source>
        <dbReference type="Proteomes" id="UP000281350"/>
    </source>
</evidence>
<dbReference type="GO" id="GO:0046872">
    <property type="term" value="F:metal ion binding"/>
    <property type="evidence" value="ECO:0007669"/>
    <property type="project" value="UniProtKB-KW"/>
</dbReference>
<keyword evidence="3 7" id="KW-0479">Metal-binding</keyword>
<comment type="cofactor">
    <cofactor evidence="7">
        <name>Mg(2+)</name>
        <dbReference type="ChEBI" id="CHEBI:18420"/>
    </cofactor>
</comment>
<dbReference type="Pfam" id="PF03737">
    <property type="entry name" value="RraA-like"/>
    <property type="match status" value="1"/>
</dbReference>
<evidence type="ECO:0000256" key="7">
    <source>
        <dbReference type="PIRSR" id="PIRSR605493-1"/>
    </source>
</evidence>
<dbReference type="InterPro" id="IPR005493">
    <property type="entry name" value="RraA/RraA-like"/>
</dbReference>
<dbReference type="PANTHER" id="PTHR33254">
    <property type="entry name" value="4-HYDROXY-4-METHYL-2-OXOGLUTARATE ALDOLASE 3-RELATED"/>
    <property type="match status" value="1"/>
</dbReference>
<dbReference type="Gene3D" id="1.20.5.3070">
    <property type="match status" value="1"/>
</dbReference>
<comment type="cofactor">
    <cofactor evidence="1">
        <name>a divalent metal cation</name>
        <dbReference type="ChEBI" id="CHEBI:60240"/>
    </cofactor>
</comment>
<dbReference type="AlphaFoldDB" id="A0A3M3XGK6"/>
<dbReference type="Gene3D" id="3.50.30.40">
    <property type="entry name" value="Ribonuclease E inhibitor RraA/RraA-like"/>
    <property type="match status" value="1"/>
</dbReference>
<reference evidence="8 9" key="1">
    <citation type="submission" date="2018-08" db="EMBL/GenBank/DDBJ databases">
        <title>Recombination of ecologically and evolutionarily significant loci maintains genetic cohesion in the Pseudomonas syringae species complex.</title>
        <authorList>
            <person name="Dillon M."/>
            <person name="Thakur S."/>
            <person name="Almeida R.N.D."/>
            <person name="Weir B.S."/>
            <person name="Guttman D.S."/>
        </authorList>
    </citation>
    <scope>NUCLEOTIDE SEQUENCE [LARGE SCALE GENOMIC DNA]</scope>
    <source>
        <strain evidence="8 9">ICMP 2732</strain>
    </source>
</reference>
<evidence type="ECO:0000256" key="5">
    <source>
        <dbReference type="ARBA" id="ARBA00029596"/>
    </source>
</evidence>
<dbReference type="Proteomes" id="UP000281350">
    <property type="component" value="Unassembled WGS sequence"/>
</dbReference>
<keyword evidence="4" id="KW-0456">Lyase</keyword>
<evidence type="ECO:0000256" key="6">
    <source>
        <dbReference type="ARBA" id="ARBA00030169"/>
    </source>
</evidence>
<evidence type="ECO:0000256" key="4">
    <source>
        <dbReference type="ARBA" id="ARBA00023239"/>
    </source>
</evidence>
<gene>
    <name evidence="8" type="ORF">ALQ36_04800</name>
</gene>
<dbReference type="EMBL" id="RBPY01000181">
    <property type="protein sequence ID" value="RMO69206.1"/>
    <property type="molecule type" value="Genomic_DNA"/>
</dbReference>
<feature type="binding site" evidence="7">
    <location>
        <begin position="145"/>
        <end position="148"/>
    </location>
    <ligand>
        <name>substrate</name>
    </ligand>
</feature>
<evidence type="ECO:0000256" key="2">
    <source>
        <dbReference type="ARBA" id="ARBA00016549"/>
    </source>
</evidence>
<keyword evidence="7" id="KW-0460">Magnesium</keyword>
<proteinExistence type="predicted"/>
<protein>
    <recommendedName>
        <fullName evidence="2">Putative 4-hydroxy-4-methyl-2-oxoglutarate aldolase</fullName>
    </recommendedName>
    <alternativeName>
        <fullName evidence="5">Regulator of ribonuclease activity homolog</fullName>
    </alternativeName>
    <alternativeName>
        <fullName evidence="6">RraA-like protein</fullName>
    </alternativeName>
</protein>
<feature type="binding site" evidence="7">
    <location>
        <position position="167"/>
    </location>
    <ligand>
        <name>substrate</name>
    </ligand>
</feature>
<dbReference type="CDD" id="cd16841">
    <property type="entry name" value="RraA_family"/>
    <property type="match status" value="1"/>
</dbReference>
<sequence length="283" mass="30605">MRCAPMTWAVLTPLARWARPLFDSVWNCRGCWSTALSVPGLLKENAMSVPFEYTPVAQSVLDECEHLDTASLSDALDSLGIDGGLPGIASQVPGTRCVGIAFTVQYQPVDTSEGFRGAANYIDQVPSGSVIVSSNSGRHDCTVWGDIMTHFALANGIKGTVIDGVARDIDTVINCNYPLFSRGRFMQSAKNRTQLKAVQVPLVIDGITIRPGDLMVCDGSGCVVVPQQLAAEVVRRARAVEQTERRIIEAISSGSTLEQARMTYRYDQPWLSEAEHGGTQVPS</sequence>
<evidence type="ECO:0000256" key="3">
    <source>
        <dbReference type="ARBA" id="ARBA00022723"/>
    </source>
</evidence>
<organism evidence="8 9">
    <name type="scientific">Pseudomonas syringae pv. primulae</name>
    <dbReference type="NCBI Taxonomy" id="251707"/>
    <lineage>
        <taxon>Bacteria</taxon>
        <taxon>Pseudomonadati</taxon>
        <taxon>Pseudomonadota</taxon>
        <taxon>Gammaproteobacteria</taxon>
        <taxon>Pseudomonadales</taxon>
        <taxon>Pseudomonadaceae</taxon>
        <taxon>Pseudomonas</taxon>
    </lineage>
</organism>
<accession>A0A3M3XGK6</accession>
<dbReference type="InterPro" id="IPR036704">
    <property type="entry name" value="RraA/RraA-like_sf"/>
</dbReference>
<dbReference type="GO" id="GO:0047443">
    <property type="term" value="F:4-hydroxy-4-methyl-2-oxoglutarate aldolase activity"/>
    <property type="evidence" value="ECO:0007669"/>
    <property type="project" value="TreeGrafter"/>
</dbReference>
<dbReference type="SUPFAM" id="SSF89562">
    <property type="entry name" value="RraA-like"/>
    <property type="match status" value="1"/>
</dbReference>
<dbReference type="GO" id="GO:0008948">
    <property type="term" value="F:oxaloacetate decarboxylase activity"/>
    <property type="evidence" value="ECO:0007669"/>
    <property type="project" value="TreeGrafter"/>
</dbReference>
<comment type="caution">
    <text evidence="8">The sequence shown here is derived from an EMBL/GenBank/DDBJ whole genome shotgun (WGS) entry which is preliminary data.</text>
</comment>
<name>A0A3M3XGK6_9PSED</name>
<evidence type="ECO:0000313" key="8">
    <source>
        <dbReference type="EMBL" id="RMO69206.1"/>
    </source>
</evidence>
<evidence type="ECO:0000256" key="1">
    <source>
        <dbReference type="ARBA" id="ARBA00001968"/>
    </source>
</evidence>